<dbReference type="Pfam" id="PF05721">
    <property type="entry name" value="PhyH"/>
    <property type="match status" value="1"/>
</dbReference>
<dbReference type="PANTHER" id="PTHR37563">
    <property type="entry name" value="PHYTANOYL-COA DIOXYGENASE FAMILY PROTEIN (AFU_ORTHOLOGUE AFUA_2G03330)"/>
    <property type="match status" value="1"/>
</dbReference>
<protein>
    <submittedName>
        <fullName evidence="1">Uncharacterized protein</fullName>
    </submittedName>
</protein>
<reference evidence="1" key="1">
    <citation type="submission" date="2023-06" db="EMBL/GenBank/DDBJ databases">
        <authorList>
            <person name="Noh H."/>
        </authorList>
    </citation>
    <scope>NUCLEOTIDE SEQUENCE</scope>
    <source>
        <strain evidence="1">DUCC20226</strain>
    </source>
</reference>
<accession>A0AAD9SIS0</accession>
<dbReference type="Gene3D" id="2.60.120.620">
    <property type="entry name" value="q2cbj1_9rhob like domain"/>
    <property type="match status" value="1"/>
</dbReference>
<name>A0AAD9SIS0_PHOAM</name>
<keyword evidence="2" id="KW-1185">Reference proteome</keyword>
<dbReference type="SUPFAM" id="SSF51197">
    <property type="entry name" value="Clavaminate synthase-like"/>
    <property type="match status" value="1"/>
</dbReference>
<proteinExistence type="predicted"/>
<comment type="caution">
    <text evidence="1">The sequence shown here is derived from an EMBL/GenBank/DDBJ whole genome shotgun (WGS) entry which is preliminary data.</text>
</comment>
<dbReference type="PANTHER" id="PTHR37563:SF2">
    <property type="entry name" value="PHYTANOYL-COA DIOXYGENASE FAMILY PROTEIN (AFU_ORTHOLOGUE AFUA_2G03330)"/>
    <property type="match status" value="1"/>
</dbReference>
<gene>
    <name evidence="1" type="ORF">N8I77_006732</name>
</gene>
<evidence type="ECO:0000313" key="1">
    <source>
        <dbReference type="EMBL" id="KAK2608098.1"/>
    </source>
</evidence>
<dbReference type="EMBL" id="JAUJFL010000003">
    <property type="protein sequence ID" value="KAK2608098.1"/>
    <property type="molecule type" value="Genomic_DNA"/>
</dbReference>
<dbReference type="Proteomes" id="UP001265746">
    <property type="component" value="Unassembled WGS sequence"/>
</dbReference>
<sequence length="371" mass="42020">MHPRNSLVLTRRLDLIILSVQPPISRFLNAKMKVEYGDAPQAIAPTVSERSAGLYSSRNLQRVLSGLHRDGLVVLRGVIDASHIDALNEAMCEDAEERIVDPSQVFNHNLKSNFLQRPPVTQANLLQDDVYFNSFLLQVANASVTSKAHVPISEPGSSTNHRRYLGQTPIWNWLTANTALANTAGMRQNEHKDSMFDHPQCPYYFIANVPLCDFSVANGATEFWLGSHADTTIADQQPVTDETRATWKPSAATDRIPWISAEAKDARRAVRPPVQPEVLRGDIMIRDLRTWHAGMPNHSDKHRIMLGLGYQSPLHPNYKQRLHLPASQQHFFVGHSRGRLEVRANFYDDEEFEKTKADSVFDIRPRYEEDE</sequence>
<evidence type="ECO:0000313" key="2">
    <source>
        <dbReference type="Proteomes" id="UP001265746"/>
    </source>
</evidence>
<dbReference type="InterPro" id="IPR008775">
    <property type="entry name" value="Phytyl_CoA_dOase-like"/>
</dbReference>
<dbReference type="AlphaFoldDB" id="A0AAD9SIS0"/>
<dbReference type="InterPro" id="IPR051961">
    <property type="entry name" value="Fungal_Metabolite_Diox"/>
</dbReference>
<organism evidence="1 2">
    <name type="scientific">Phomopsis amygdali</name>
    <name type="common">Fusicoccum amygdali</name>
    <dbReference type="NCBI Taxonomy" id="1214568"/>
    <lineage>
        <taxon>Eukaryota</taxon>
        <taxon>Fungi</taxon>
        <taxon>Dikarya</taxon>
        <taxon>Ascomycota</taxon>
        <taxon>Pezizomycotina</taxon>
        <taxon>Sordariomycetes</taxon>
        <taxon>Sordariomycetidae</taxon>
        <taxon>Diaporthales</taxon>
        <taxon>Diaporthaceae</taxon>
        <taxon>Diaporthe</taxon>
    </lineage>
</organism>